<keyword evidence="2 7" id="KW-0812">Transmembrane</keyword>
<keyword evidence="4 7" id="KW-0472">Membrane</keyword>
<organism evidence="9">
    <name type="scientific">Tetraselmis sp. GSL018</name>
    <dbReference type="NCBI Taxonomy" id="582737"/>
    <lineage>
        <taxon>Eukaryota</taxon>
        <taxon>Viridiplantae</taxon>
        <taxon>Chlorophyta</taxon>
        <taxon>core chlorophytes</taxon>
        <taxon>Chlorodendrophyceae</taxon>
        <taxon>Chlorodendrales</taxon>
        <taxon>Chlorodendraceae</taxon>
        <taxon>Tetraselmis</taxon>
    </lineage>
</organism>
<protein>
    <submittedName>
        <fullName evidence="9">Ion transport protein</fullName>
    </submittedName>
</protein>
<evidence type="ECO:0000256" key="4">
    <source>
        <dbReference type="ARBA" id="ARBA00023136"/>
    </source>
</evidence>
<comment type="subcellular location">
    <subcellularLocation>
        <location evidence="1">Membrane</location>
        <topology evidence="1">Multi-pass membrane protein</topology>
    </subcellularLocation>
</comment>
<dbReference type="AlphaFoldDB" id="A0A061R316"/>
<feature type="compositionally biased region" description="Polar residues" evidence="6">
    <location>
        <begin position="415"/>
        <end position="428"/>
    </location>
</feature>
<dbReference type="EMBL" id="GBEZ01019219">
    <property type="protein sequence ID" value="JAC67312.1"/>
    <property type="molecule type" value="Transcribed_RNA"/>
</dbReference>
<evidence type="ECO:0000259" key="8">
    <source>
        <dbReference type="Pfam" id="PF00520"/>
    </source>
</evidence>
<dbReference type="InterPro" id="IPR043203">
    <property type="entry name" value="VGCC_Ca_Na"/>
</dbReference>
<feature type="transmembrane region" description="Helical" evidence="7">
    <location>
        <begin position="189"/>
        <end position="215"/>
    </location>
</feature>
<evidence type="ECO:0000256" key="6">
    <source>
        <dbReference type="SAM" id="MobiDB-lite"/>
    </source>
</evidence>
<keyword evidence="5" id="KW-0175">Coiled coil</keyword>
<gene>
    <name evidence="9" type="ORF">TSPGSL018_11481</name>
</gene>
<reference evidence="9" key="1">
    <citation type="submission" date="2014-05" db="EMBL/GenBank/DDBJ databases">
        <title>The transcriptome of the halophilic microalga Tetraselmis sp. GSL018 isolated from the Great Salt Lake, Utah.</title>
        <authorList>
            <person name="Jinkerson R.E."/>
            <person name="D'Adamo S."/>
            <person name="Posewitz M.C."/>
        </authorList>
    </citation>
    <scope>NUCLEOTIDE SEQUENCE</scope>
    <source>
        <strain evidence="9">GSL018</strain>
    </source>
</reference>
<accession>A0A061R316</accession>
<evidence type="ECO:0000256" key="1">
    <source>
        <dbReference type="ARBA" id="ARBA00004141"/>
    </source>
</evidence>
<feature type="domain" description="Ion transport" evidence="8">
    <location>
        <begin position="76"/>
        <end position="315"/>
    </location>
</feature>
<dbReference type="PANTHER" id="PTHR10037">
    <property type="entry name" value="VOLTAGE-GATED CATION CHANNEL CALCIUM AND SODIUM"/>
    <property type="match status" value="1"/>
</dbReference>
<feature type="transmembrane region" description="Helical" evidence="7">
    <location>
        <begin position="148"/>
        <end position="169"/>
    </location>
</feature>
<feature type="transmembrane region" description="Helical" evidence="7">
    <location>
        <begin position="107"/>
        <end position="128"/>
    </location>
</feature>
<dbReference type="InterPro" id="IPR027359">
    <property type="entry name" value="Volt_channel_dom_sf"/>
</dbReference>
<evidence type="ECO:0000256" key="2">
    <source>
        <dbReference type="ARBA" id="ARBA00022692"/>
    </source>
</evidence>
<feature type="region of interest" description="Disordered" evidence="6">
    <location>
        <begin position="404"/>
        <end position="428"/>
    </location>
</feature>
<evidence type="ECO:0000256" key="3">
    <source>
        <dbReference type="ARBA" id="ARBA00022989"/>
    </source>
</evidence>
<keyword evidence="3 7" id="KW-1133">Transmembrane helix</keyword>
<proteinExistence type="predicted"/>
<name>A0A061R316_9CHLO</name>
<dbReference type="PANTHER" id="PTHR10037:SF62">
    <property type="entry name" value="SODIUM CHANNEL PROTEIN 60E"/>
    <property type="match status" value="1"/>
</dbReference>
<evidence type="ECO:0000256" key="5">
    <source>
        <dbReference type="SAM" id="Coils"/>
    </source>
</evidence>
<dbReference type="InterPro" id="IPR005821">
    <property type="entry name" value="Ion_trans_dom"/>
</dbReference>
<dbReference type="GO" id="GO:0005248">
    <property type="term" value="F:voltage-gated sodium channel activity"/>
    <property type="evidence" value="ECO:0007669"/>
    <property type="project" value="TreeGrafter"/>
</dbReference>
<evidence type="ECO:0000256" key="7">
    <source>
        <dbReference type="SAM" id="Phobius"/>
    </source>
</evidence>
<dbReference type="Pfam" id="PF00520">
    <property type="entry name" value="Ion_trans"/>
    <property type="match status" value="1"/>
</dbReference>
<dbReference type="Gene3D" id="1.10.287.70">
    <property type="match status" value="1"/>
</dbReference>
<dbReference type="GO" id="GO:0001518">
    <property type="term" value="C:voltage-gated sodium channel complex"/>
    <property type="evidence" value="ECO:0007669"/>
    <property type="project" value="TreeGrafter"/>
</dbReference>
<dbReference type="Gene3D" id="1.20.120.350">
    <property type="entry name" value="Voltage-gated potassium channels. Chain C"/>
    <property type="match status" value="1"/>
</dbReference>
<feature type="transmembrane region" description="Helical" evidence="7">
    <location>
        <begin position="77"/>
        <end position="95"/>
    </location>
</feature>
<sequence length="428" mass="48709">MAFALQAANKQLLKVDAHHAHEEAEASLSTGQPKIIRRMCSRARFKEEPLPSVALRWPKFLFTKGAFYCNVICVSPLFQHFITAVIIIASVLVGLQTYDSMSGSRAIAVLDSVVLYIFTFEVVVKVWACGNRPWEYFYHKSSVQYWNIFDFLVVVVCYLPLDASMVTVIRLFRLLRVLKLVKALPELQIIVMGLLSSLSSIFYVALLLMLVFYLYGIMCVSFFRDNDPVHFGSLETTFLTLFRMATFEDWTDVMYTQLYSCKVYGYGFREEWCTKPERPMGWAAAPFFVSFIILSSFVVLNLFIGVIISNMNDARTTLDKAEAEAEDGALDDFQRDSAVIKSMLTRMTELSSNIEKARDTMQDMQVEVQKLENSARVRKNKYRNGESKKTGWTRVMSDYKKAANRIKRGLAPSKVQKSSPVSNGTDSA</sequence>
<feature type="transmembrane region" description="Helical" evidence="7">
    <location>
        <begin position="287"/>
        <end position="308"/>
    </location>
</feature>
<dbReference type="SUPFAM" id="SSF81324">
    <property type="entry name" value="Voltage-gated potassium channels"/>
    <property type="match status" value="1"/>
</dbReference>
<evidence type="ECO:0000313" key="9">
    <source>
        <dbReference type="EMBL" id="JAC67312.1"/>
    </source>
</evidence>
<feature type="coiled-coil region" evidence="5">
    <location>
        <begin position="340"/>
        <end position="381"/>
    </location>
</feature>